<dbReference type="InterPro" id="IPR001182">
    <property type="entry name" value="FtsW/RodA"/>
</dbReference>
<dbReference type="HAMAP" id="MF_02079">
    <property type="entry name" value="PGT_RodA"/>
    <property type="match status" value="1"/>
</dbReference>
<name>A0A2S7K4B9_9PROT</name>
<feature type="transmembrane region" description="Helical" evidence="6">
    <location>
        <begin position="78"/>
        <end position="97"/>
    </location>
</feature>
<gene>
    <name evidence="6" type="primary">mrdB</name>
    <name evidence="6" type="synonym">rodA</name>
    <name evidence="7" type="ORF">CW354_13000</name>
</gene>
<feature type="transmembrane region" description="Helical" evidence="6">
    <location>
        <begin position="20"/>
        <end position="43"/>
    </location>
</feature>
<reference evidence="7 8" key="1">
    <citation type="submission" date="2017-12" db="EMBL/GenBank/DDBJ databases">
        <authorList>
            <person name="Hurst M.R.H."/>
        </authorList>
    </citation>
    <scope>NUCLEOTIDE SEQUENCE [LARGE SCALE GENOMIC DNA]</scope>
    <source>
        <strain evidence="7 8">SY-3-19</strain>
    </source>
</reference>
<comment type="catalytic activity">
    <reaction evidence="6">
        <text>[GlcNAc-(1-&gt;4)-Mur2Ac(oyl-L-Ala-gamma-D-Glu-L-Lys-D-Ala-D-Ala)](n)-di-trans,octa-cis-undecaprenyl diphosphate + beta-D-GlcNAc-(1-&gt;4)-Mur2Ac(oyl-L-Ala-gamma-D-Glu-L-Lys-D-Ala-D-Ala)-di-trans,octa-cis-undecaprenyl diphosphate = [GlcNAc-(1-&gt;4)-Mur2Ac(oyl-L-Ala-gamma-D-Glu-L-Lys-D-Ala-D-Ala)](n+1)-di-trans,octa-cis-undecaprenyl diphosphate + di-trans,octa-cis-undecaprenyl diphosphate + H(+)</text>
        <dbReference type="Rhea" id="RHEA:23708"/>
        <dbReference type="Rhea" id="RHEA-COMP:9602"/>
        <dbReference type="Rhea" id="RHEA-COMP:9603"/>
        <dbReference type="ChEBI" id="CHEBI:15378"/>
        <dbReference type="ChEBI" id="CHEBI:58405"/>
        <dbReference type="ChEBI" id="CHEBI:60033"/>
        <dbReference type="ChEBI" id="CHEBI:78435"/>
        <dbReference type="EC" id="2.4.99.28"/>
    </reaction>
</comment>
<dbReference type="Pfam" id="PF01098">
    <property type="entry name" value="FTSW_RODA_SPOVE"/>
    <property type="match status" value="1"/>
</dbReference>
<dbReference type="AlphaFoldDB" id="A0A2S7K4B9"/>
<keyword evidence="3 6" id="KW-0133">Cell shape</keyword>
<dbReference type="UniPathway" id="UPA00219"/>
<evidence type="ECO:0000256" key="2">
    <source>
        <dbReference type="ARBA" id="ARBA00022692"/>
    </source>
</evidence>
<keyword evidence="6" id="KW-0961">Cell wall biogenesis/degradation</keyword>
<accession>A0A2S7K4B9</accession>
<keyword evidence="6" id="KW-0573">Peptidoglycan synthesis</keyword>
<protein>
    <recommendedName>
        <fullName evidence="6">Peptidoglycan glycosyltransferase MrdB</fullName>
        <shortName evidence="6">PGT</shortName>
        <ecNumber evidence="6">2.4.99.28</ecNumber>
    </recommendedName>
    <alternativeName>
        <fullName evidence="6">Cell elongation protein RodA</fullName>
    </alternativeName>
    <alternativeName>
        <fullName evidence="6">Cell wall polymerase</fullName>
    </alternativeName>
    <alternativeName>
        <fullName evidence="6">Peptidoglycan polymerase</fullName>
        <shortName evidence="6">PG polymerase</shortName>
    </alternativeName>
</protein>
<dbReference type="GO" id="GO:0009252">
    <property type="term" value="P:peptidoglycan biosynthetic process"/>
    <property type="evidence" value="ECO:0007669"/>
    <property type="project" value="UniProtKB-UniRule"/>
</dbReference>
<keyword evidence="6" id="KW-0997">Cell inner membrane</keyword>
<feature type="transmembrane region" description="Helical" evidence="6">
    <location>
        <begin position="170"/>
        <end position="190"/>
    </location>
</feature>
<dbReference type="GO" id="GO:0008360">
    <property type="term" value="P:regulation of cell shape"/>
    <property type="evidence" value="ECO:0007669"/>
    <property type="project" value="UniProtKB-KW"/>
</dbReference>
<keyword evidence="8" id="KW-1185">Reference proteome</keyword>
<comment type="pathway">
    <text evidence="6">Cell wall biogenesis; peptidoglycan biosynthesis.</text>
</comment>
<dbReference type="GO" id="GO:0032153">
    <property type="term" value="C:cell division site"/>
    <property type="evidence" value="ECO:0007669"/>
    <property type="project" value="TreeGrafter"/>
</dbReference>
<dbReference type="GO" id="GO:0071555">
    <property type="term" value="P:cell wall organization"/>
    <property type="evidence" value="ECO:0007669"/>
    <property type="project" value="UniProtKB-KW"/>
</dbReference>
<evidence type="ECO:0000313" key="8">
    <source>
        <dbReference type="Proteomes" id="UP000239504"/>
    </source>
</evidence>
<comment type="subcellular location">
    <subcellularLocation>
        <location evidence="6">Cell inner membrane</location>
        <topology evidence="6">Multi-pass membrane protein</topology>
    </subcellularLocation>
    <subcellularLocation>
        <location evidence="1">Membrane</location>
        <topology evidence="1">Multi-pass membrane protein</topology>
    </subcellularLocation>
</comment>
<comment type="caution">
    <text evidence="7">The sequence shown here is derived from an EMBL/GenBank/DDBJ whole genome shotgun (WGS) entry which is preliminary data.</text>
</comment>
<organism evidence="7 8">
    <name type="scientific">Hyphococcus luteus</name>
    <dbReference type="NCBI Taxonomy" id="2058213"/>
    <lineage>
        <taxon>Bacteria</taxon>
        <taxon>Pseudomonadati</taxon>
        <taxon>Pseudomonadota</taxon>
        <taxon>Alphaproteobacteria</taxon>
        <taxon>Parvularculales</taxon>
        <taxon>Parvularculaceae</taxon>
        <taxon>Hyphococcus</taxon>
    </lineage>
</organism>
<feature type="transmembrane region" description="Helical" evidence="6">
    <location>
        <begin position="55"/>
        <end position="71"/>
    </location>
</feature>
<keyword evidence="6" id="KW-0328">Glycosyltransferase</keyword>
<dbReference type="EMBL" id="PJCH01000009">
    <property type="protein sequence ID" value="PQA87342.1"/>
    <property type="molecule type" value="Genomic_DNA"/>
</dbReference>
<feature type="transmembrane region" description="Helical" evidence="6">
    <location>
        <begin position="280"/>
        <end position="304"/>
    </location>
</feature>
<keyword evidence="2 6" id="KW-0812">Transmembrane</keyword>
<keyword evidence="6" id="KW-1003">Cell membrane</keyword>
<proteinExistence type="inferred from homology"/>
<evidence type="ECO:0000256" key="5">
    <source>
        <dbReference type="ARBA" id="ARBA00023136"/>
    </source>
</evidence>
<dbReference type="EC" id="2.4.99.28" evidence="6"/>
<evidence type="ECO:0000256" key="3">
    <source>
        <dbReference type="ARBA" id="ARBA00022960"/>
    </source>
</evidence>
<comment type="similarity">
    <text evidence="6">Belongs to the SEDS family. MrdB/RodA subfamily.</text>
</comment>
<evidence type="ECO:0000256" key="6">
    <source>
        <dbReference type="HAMAP-Rule" id="MF_02079"/>
    </source>
</evidence>
<dbReference type="InterPro" id="IPR011923">
    <property type="entry name" value="RodA/MrdB"/>
</dbReference>
<feature type="transmembrane region" description="Helical" evidence="6">
    <location>
        <begin position="346"/>
        <end position="367"/>
    </location>
</feature>
<dbReference type="GO" id="GO:0008955">
    <property type="term" value="F:peptidoglycan glycosyltransferase activity"/>
    <property type="evidence" value="ECO:0007669"/>
    <property type="project" value="UniProtKB-UniRule"/>
</dbReference>
<evidence type="ECO:0000256" key="1">
    <source>
        <dbReference type="ARBA" id="ARBA00004141"/>
    </source>
</evidence>
<sequence length="383" mass="41475">MSSIILPGRRRGVRDKLSRLHWPLIILLTMIAGAGVVTLYSVAEGNWEPWALKHGMRYVAALGLMVGIAMVPIRYWMALAYPIYFAALIALALTPFIGEVNMGARRWIEFGGLQFQPSEAMKIGLVLGLARYYHGLRAEQVSHILYLIPPVLMVGAPVGLIFIQPDLGTALLLGATGAIIIFVAGLSWRIGLAGVLGGVAAAYGAYRFDILKEYQVNRILTFLDPERDPLGQGYHLLQSKIALGSGGLDGKGFMEGTQSQLKFLPEMQTDFIFTIFGEEFGFVGAIGLLLVYLAIIFTGLSIAMSTKLHFARLTTIGVVATFTLYVLINTGMVMGLAPVVGVPLPLVSYGGTVMLTIMAGFGFVMSAHVHRDQDMYRSGDSLG</sequence>
<evidence type="ECO:0000256" key="4">
    <source>
        <dbReference type="ARBA" id="ARBA00022989"/>
    </source>
</evidence>
<keyword evidence="5 6" id="KW-0472">Membrane</keyword>
<evidence type="ECO:0000313" key="7">
    <source>
        <dbReference type="EMBL" id="PQA87342.1"/>
    </source>
</evidence>
<dbReference type="GO" id="GO:0005886">
    <property type="term" value="C:plasma membrane"/>
    <property type="evidence" value="ECO:0007669"/>
    <property type="project" value="UniProtKB-SubCell"/>
</dbReference>
<feature type="transmembrane region" description="Helical" evidence="6">
    <location>
        <begin position="316"/>
        <end position="340"/>
    </location>
</feature>
<keyword evidence="4 6" id="KW-1133">Transmembrane helix</keyword>
<dbReference type="NCBIfam" id="TIGR02210">
    <property type="entry name" value="rodA_shape"/>
    <property type="match status" value="1"/>
</dbReference>
<dbReference type="PANTHER" id="PTHR30474:SF1">
    <property type="entry name" value="PEPTIDOGLYCAN GLYCOSYLTRANSFERASE MRDB"/>
    <property type="match status" value="1"/>
</dbReference>
<dbReference type="PANTHER" id="PTHR30474">
    <property type="entry name" value="CELL CYCLE PROTEIN"/>
    <property type="match status" value="1"/>
</dbReference>
<dbReference type="Proteomes" id="UP000239504">
    <property type="component" value="Unassembled WGS sequence"/>
</dbReference>
<keyword evidence="6" id="KW-0808">Transferase</keyword>
<dbReference type="OrthoDB" id="9768187at2"/>
<dbReference type="GO" id="GO:0015648">
    <property type="term" value="F:lipid-linked peptidoglycan transporter activity"/>
    <property type="evidence" value="ECO:0007669"/>
    <property type="project" value="TreeGrafter"/>
</dbReference>
<dbReference type="GO" id="GO:0051301">
    <property type="term" value="P:cell division"/>
    <property type="evidence" value="ECO:0007669"/>
    <property type="project" value="InterPro"/>
</dbReference>
<comment type="function">
    <text evidence="6">Peptidoglycan polymerase that is essential for cell wall elongation.</text>
</comment>
<feature type="transmembrane region" description="Helical" evidence="6">
    <location>
        <begin position="144"/>
        <end position="163"/>
    </location>
</feature>